<dbReference type="GO" id="GO:0005886">
    <property type="term" value="C:plasma membrane"/>
    <property type="evidence" value="ECO:0007669"/>
    <property type="project" value="TreeGrafter"/>
</dbReference>
<evidence type="ECO:0000259" key="12">
    <source>
        <dbReference type="PROSITE" id="PS51485"/>
    </source>
</evidence>
<keyword evidence="4" id="KW-0472">Membrane</keyword>
<evidence type="ECO:0000256" key="6">
    <source>
        <dbReference type="ARBA" id="ARBA00023180"/>
    </source>
</evidence>
<evidence type="ECO:0000256" key="3">
    <source>
        <dbReference type="ARBA" id="ARBA00022729"/>
    </source>
</evidence>
<evidence type="ECO:0000256" key="10">
    <source>
        <dbReference type="SAM" id="MobiDB-lite"/>
    </source>
</evidence>
<dbReference type="Gene3D" id="2.60.40.420">
    <property type="entry name" value="Cupredoxins - blue copper proteins"/>
    <property type="match status" value="1"/>
</dbReference>
<feature type="compositionally biased region" description="Pro residues" evidence="10">
    <location>
        <begin position="130"/>
        <end position="172"/>
    </location>
</feature>
<evidence type="ECO:0000256" key="2">
    <source>
        <dbReference type="ARBA" id="ARBA00022622"/>
    </source>
</evidence>
<sequence>MGSVVVLVGVLMALLSSCCAYDFYVGGRQGWVKHPCESYNSWAGKNRFQVHDTLIFKYKQGNDSVLVVTEADYNSCNVADPIGCYTDGNSVFQFNRSGPFYFISGAAGHCAQGQKLIVVVLATRTPIPSPPSAPAEPPYWPPPTPSLSPYPSPASAPSTPGNPPSTPLPPRPSSSASDLAVSKVSLGLILLMALGRALLV</sequence>
<evidence type="ECO:0000313" key="13">
    <source>
        <dbReference type="EMBL" id="RRT60469.1"/>
    </source>
</evidence>
<dbReference type="CDD" id="cd11019">
    <property type="entry name" value="OsENODL1_like"/>
    <property type="match status" value="1"/>
</dbReference>
<evidence type="ECO:0000256" key="8">
    <source>
        <dbReference type="ARBA" id="ARBA00035011"/>
    </source>
</evidence>
<evidence type="ECO:0000256" key="7">
    <source>
        <dbReference type="ARBA" id="ARBA00023288"/>
    </source>
</evidence>
<dbReference type="PANTHER" id="PTHR33021">
    <property type="entry name" value="BLUE COPPER PROTEIN"/>
    <property type="match status" value="1"/>
</dbReference>
<keyword evidence="6" id="KW-0325">Glycoprotein</keyword>
<gene>
    <name evidence="13" type="ORF">B296_00021092</name>
</gene>
<evidence type="ECO:0000256" key="1">
    <source>
        <dbReference type="ARBA" id="ARBA00004589"/>
    </source>
</evidence>
<protein>
    <recommendedName>
        <fullName evidence="12">Phytocyanin domain-containing protein</fullName>
    </recommendedName>
</protein>
<dbReference type="InterPro" id="IPR041846">
    <property type="entry name" value="ENL_dom"/>
</dbReference>
<dbReference type="EMBL" id="AMZH03007771">
    <property type="protein sequence ID" value="RRT60469.1"/>
    <property type="molecule type" value="Genomic_DNA"/>
</dbReference>
<dbReference type="PANTHER" id="PTHR33021:SF185">
    <property type="entry name" value="EARLY NODULIN-LIKE PROTEIN 3-RELATED"/>
    <property type="match status" value="1"/>
</dbReference>
<dbReference type="GO" id="GO:0009055">
    <property type="term" value="F:electron transfer activity"/>
    <property type="evidence" value="ECO:0007669"/>
    <property type="project" value="InterPro"/>
</dbReference>
<accession>A0A426Z932</accession>
<evidence type="ECO:0000256" key="9">
    <source>
        <dbReference type="ARBA" id="ARBA00037868"/>
    </source>
</evidence>
<feature type="domain" description="Phytocyanin" evidence="12">
    <location>
        <begin position="21"/>
        <end position="122"/>
    </location>
</feature>
<evidence type="ECO:0000256" key="11">
    <source>
        <dbReference type="SAM" id="SignalP"/>
    </source>
</evidence>
<dbReference type="InterPro" id="IPR008972">
    <property type="entry name" value="Cupredoxin"/>
</dbReference>
<keyword evidence="2" id="KW-0336">GPI-anchor</keyword>
<feature type="signal peptide" evidence="11">
    <location>
        <begin position="1"/>
        <end position="20"/>
    </location>
</feature>
<dbReference type="SUPFAM" id="SSF49503">
    <property type="entry name" value="Cupredoxins"/>
    <property type="match status" value="1"/>
</dbReference>
<dbReference type="Proteomes" id="UP000287651">
    <property type="component" value="Unassembled WGS sequence"/>
</dbReference>
<dbReference type="AlphaFoldDB" id="A0A426Z932"/>
<dbReference type="FunFam" id="2.60.40.420:FF:000010">
    <property type="entry name" value="Early nodulin-like protein 1"/>
    <property type="match status" value="1"/>
</dbReference>
<comment type="subcellular location">
    <subcellularLocation>
        <location evidence="9">Endomembrane system</location>
        <topology evidence="9">Lipid-anchor</topology>
    </subcellularLocation>
    <subcellularLocation>
        <location evidence="1">Membrane</location>
        <topology evidence="1">Lipid-anchor</topology>
        <topology evidence="1">GPI-anchor</topology>
    </subcellularLocation>
</comment>
<feature type="region of interest" description="Disordered" evidence="10">
    <location>
        <begin position="130"/>
        <end position="176"/>
    </location>
</feature>
<evidence type="ECO:0000256" key="5">
    <source>
        <dbReference type="ARBA" id="ARBA00023157"/>
    </source>
</evidence>
<feature type="chain" id="PRO_5018988198" description="Phytocyanin domain-containing protein" evidence="11">
    <location>
        <begin position="21"/>
        <end position="200"/>
    </location>
</feature>
<dbReference type="GO" id="GO:0012505">
    <property type="term" value="C:endomembrane system"/>
    <property type="evidence" value="ECO:0007669"/>
    <property type="project" value="UniProtKB-SubCell"/>
</dbReference>
<organism evidence="13 14">
    <name type="scientific">Ensete ventricosum</name>
    <name type="common">Abyssinian banana</name>
    <name type="synonym">Musa ensete</name>
    <dbReference type="NCBI Taxonomy" id="4639"/>
    <lineage>
        <taxon>Eukaryota</taxon>
        <taxon>Viridiplantae</taxon>
        <taxon>Streptophyta</taxon>
        <taxon>Embryophyta</taxon>
        <taxon>Tracheophyta</taxon>
        <taxon>Spermatophyta</taxon>
        <taxon>Magnoliopsida</taxon>
        <taxon>Liliopsida</taxon>
        <taxon>Zingiberales</taxon>
        <taxon>Musaceae</taxon>
        <taxon>Ensete</taxon>
    </lineage>
</organism>
<keyword evidence="5" id="KW-1015">Disulfide bond</keyword>
<evidence type="ECO:0000256" key="4">
    <source>
        <dbReference type="ARBA" id="ARBA00023136"/>
    </source>
</evidence>
<dbReference type="InterPro" id="IPR039391">
    <property type="entry name" value="Phytocyanin-like"/>
</dbReference>
<dbReference type="InterPro" id="IPR003245">
    <property type="entry name" value="Phytocyanin_dom"/>
</dbReference>
<comment type="similarity">
    <text evidence="8">Belongs to the early nodulin-like (ENODL) family.</text>
</comment>
<dbReference type="PROSITE" id="PS51485">
    <property type="entry name" value="PHYTOCYANIN"/>
    <property type="match status" value="1"/>
</dbReference>
<reference evidence="13 14" key="1">
    <citation type="journal article" date="2014" name="Agronomy (Basel)">
        <title>A Draft Genome Sequence for Ensete ventricosum, the Drought-Tolerant Tree Against Hunger.</title>
        <authorList>
            <person name="Harrison J."/>
            <person name="Moore K.A."/>
            <person name="Paszkiewicz K."/>
            <person name="Jones T."/>
            <person name="Grant M."/>
            <person name="Ambacheew D."/>
            <person name="Muzemil S."/>
            <person name="Studholme D.J."/>
        </authorList>
    </citation>
    <scope>NUCLEOTIDE SEQUENCE [LARGE SCALE GENOMIC DNA]</scope>
</reference>
<name>A0A426Z932_ENSVE</name>
<proteinExistence type="inferred from homology"/>
<keyword evidence="3 11" id="KW-0732">Signal</keyword>
<keyword evidence="7" id="KW-0449">Lipoprotein</keyword>
<evidence type="ECO:0000313" key="14">
    <source>
        <dbReference type="Proteomes" id="UP000287651"/>
    </source>
</evidence>
<dbReference type="GO" id="GO:0098552">
    <property type="term" value="C:side of membrane"/>
    <property type="evidence" value="ECO:0007669"/>
    <property type="project" value="UniProtKB-KW"/>
</dbReference>
<dbReference type="Pfam" id="PF02298">
    <property type="entry name" value="Cu_bind_like"/>
    <property type="match status" value="1"/>
</dbReference>
<comment type="caution">
    <text evidence="13">The sequence shown here is derived from an EMBL/GenBank/DDBJ whole genome shotgun (WGS) entry which is preliminary data.</text>
</comment>